<feature type="binding site" description="axial binding residue" evidence="9">
    <location>
        <position position="84"/>
    </location>
    <ligand>
        <name>heme c</name>
        <dbReference type="ChEBI" id="CHEBI:61717"/>
        <label>1</label>
    </ligand>
    <ligandPart>
        <name>Fe</name>
        <dbReference type="ChEBI" id="CHEBI:18248"/>
    </ligandPart>
</feature>
<dbReference type="Pfam" id="PF00034">
    <property type="entry name" value="Cytochrom_C"/>
    <property type="match status" value="2"/>
</dbReference>
<evidence type="ECO:0000256" key="6">
    <source>
        <dbReference type="ARBA" id="ARBA00022982"/>
    </source>
</evidence>
<comment type="caution">
    <text evidence="12">The sequence shown here is derived from an EMBL/GenBank/DDBJ whole genome shotgun (WGS) entry which is preliminary data.</text>
</comment>
<dbReference type="InterPro" id="IPR036909">
    <property type="entry name" value="Cyt_c-like_dom_sf"/>
</dbReference>
<dbReference type="AlphaFoldDB" id="A0A1W0D2U7"/>
<feature type="domain" description="Cytochrome c" evidence="11">
    <location>
        <begin position="117"/>
        <end position="205"/>
    </location>
</feature>
<dbReference type="GO" id="GO:0042597">
    <property type="term" value="C:periplasmic space"/>
    <property type="evidence" value="ECO:0007669"/>
    <property type="project" value="UniProtKB-SubCell"/>
</dbReference>
<name>A0A1W0D2U7_9NEIS</name>
<feature type="binding site" description="covalent" evidence="8">
    <location>
        <position position="141"/>
    </location>
    <ligand>
        <name>heme c</name>
        <dbReference type="ChEBI" id="CHEBI:61717"/>
        <label>2</label>
    </ligand>
</feature>
<evidence type="ECO:0000256" key="8">
    <source>
        <dbReference type="PIRSR" id="PIRSR000005-1"/>
    </source>
</evidence>
<accession>A0A1W0D2U7</accession>
<dbReference type="Proteomes" id="UP000192721">
    <property type="component" value="Unassembled WGS sequence"/>
</dbReference>
<organism evidence="12 13">
    <name type="scientific">Chromobacterium haemolyticum</name>
    <dbReference type="NCBI Taxonomy" id="394935"/>
    <lineage>
        <taxon>Bacteria</taxon>
        <taxon>Pseudomonadati</taxon>
        <taxon>Pseudomonadota</taxon>
        <taxon>Betaproteobacteria</taxon>
        <taxon>Neisseriales</taxon>
        <taxon>Chromobacteriaceae</taxon>
        <taxon>Chromobacterium</taxon>
    </lineage>
</organism>
<dbReference type="Gene3D" id="1.10.760.10">
    <property type="entry name" value="Cytochrome c-like domain"/>
    <property type="match status" value="2"/>
</dbReference>
<sequence length="205" mass="21689">MKRMMLLAMAAATLAGNALAAAPVAAKADPVKAKQIVETVCAACHGTDGNSVAAANPTLAGQNAHYLYTQLKAFKAGVRKNPTMLGMASTLSEDDMRNVAAYYSEQKPKDREASDKTQMPLGAKIYRVGNAGTQVPACMSCHGPAGKGLPDQYPRLGSQHAGYIVKQLQDFKAGADRKNGPMQDIANRMSDAEMKAVAEYISGLR</sequence>
<feature type="binding site" description="axial binding residue" evidence="9">
    <location>
        <position position="182"/>
    </location>
    <ligand>
        <name>heme c</name>
        <dbReference type="ChEBI" id="CHEBI:61717"/>
        <label>2</label>
    </ligand>
    <ligandPart>
        <name>Fe</name>
        <dbReference type="ChEBI" id="CHEBI:18248"/>
    </ligandPart>
</feature>
<evidence type="ECO:0000313" key="12">
    <source>
        <dbReference type="EMBL" id="OQS41347.1"/>
    </source>
</evidence>
<dbReference type="InterPro" id="IPR008168">
    <property type="entry name" value="Cyt_C_IC"/>
</dbReference>
<dbReference type="InterPro" id="IPR009056">
    <property type="entry name" value="Cyt_c-like_dom"/>
</dbReference>
<proteinExistence type="predicted"/>
<dbReference type="PANTHER" id="PTHR33751">
    <property type="entry name" value="CBB3-TYPE CYTOCHROME C OXIDASE SUBUNIT FIXP"/>
    <property type="match status" value="1"/>
</dbReference>
<keyword evidence="4 9" id="KW-0479">Metal-binding</keyword>
<dbReference type="PRINTS" id="PR00605">
    <property type="entry name" value="CYTCHROMECIC"/>
</dbReference>
<dbReference type="GO" id="GO:0009055">
    <property type="term" value="F:electron transfer activity"/>
    <property type="evidence" value="ECO:0007669"/>
    <property type="project" value="InterPro"/>
</dbReference>
<evidence type="ECO:0000256" key="10">
    <source>
        <dbReference type="SAM" id="SignalP"/>
    </source>
</evidence>
<evidence type="ECO:0000256" key="5">
    <source>
        <dbReference type="ARBA" id="ARBA00022764"/>
    </source>
</evidence>
<gene>
    <name evidence="12" type="ORF">B0T45_08670</name>
</gene>
<evidence type="ECO:0000256" key="9">
    <source>
        <dbReference type="PIRSR" id="PIRSR000005-2"/>
    </source>
</evidence>
<feature type="binding site" description="axial binding residue" evidence="9">
    <location>
        <position position="142"/>
    </location>
    <ligand>
        <name>heme c</name>
        <dbReference type="ChEBI" id="CHEBI:61717"/>
        <label>2</label>
    </ligand>
    <ligandPart>
        <name>Fe</name>
        <dbReference type="ChEBI" id="CHEBI:18248"/>
    </ligandPart>
</feature>
<keyword evidence="3 8" id="KW-0349">Heme</keyword>
<feature type="chain" id="PRO_5012484046" evidence="10">
    <location>
        <begin position="21"/>
        <end position="205"/>
    </location>
</feature>
<protein>
    <submittedName>
        <fullName evidence="12">Cytochrome c4</fullName>
    </submittedName>
</protein>
<keyword evidence="2" id="KW-0813">Transport</keyword>
<feature type="binding site" description="covalent" evidence="8">
    <location>
        <position position="44"/>
    </location>
    <ligand>
        <name>heme c</name>
        <dbReference type="ChEBI" id="CHEBI:61717"/>
        <label>1</label>
    </ligand>
</feature>
<evidence type="ECO:0000256" key="4">
    <source>
        <dbReference type="ARBA" id="ARBA00022723"/>
    </source>
</evidence>
<evidence type="ECO:0000256" key="2">
    <source>
        <dbReference type="ARBA" id="ARBA00022448"/>
    </source>
</evidence>
<evidence type="ECO:0000256" key="3">
    <source>
        <dbReference type="ARBA" id="ARBA00022617"/>
    </source>
</evidence>
<dbReference type="InterPro" id="IPR024167">
    <property type="entry name" value="Cytochrome_c4-like"/>
</dbReference>
<reference evidence="12 13" key="1">
    <citation type="submission" date="2017-02" db="EMBL/GenBank/DDBJ databases">
        <title>Chromobacterium haemolyticum H5244.</title>
        <authorList>
            <person name="Gulvik C.A."/>
        </authorList>
    </citation>
    <scope>NUCLEOTIDE SEQUENCE [LARGE SCALE GENOMIC DNA]</scope>
    <source>
        <strain evidence="12 13">H5244</strain>
    </source>
</reference>
<evidence type="ECO:0000259" key="11">
    <source>
        <dbReference type="PROSITE" id="PS51007"/>
    </source>
</evidence>
<evidence type="ECO:0000256" key="1">
    <source>
        <dbReference type="ARBA" id="ARBA00004418"/>
    </source>
</evidence>
<dbReference type="EMBL" id="MUKV01000008">
    <property type="protein sequence ID" value="OQS41347.1"/>
    <property type="molecule type" value="Genomic_DNA"/>
</dbReference>
<feature type="binding site" description="axial binding residue" evidence="9">
    <location>
        <position position="45"/>
    </location>
    <ligand>
        <name>heme c</name>
        <dbReference type="ChEBI" id="CHEBI:61717"/>
        <label>1</label>
    </ligand>
    <ligandPart>
        <name>Fe</name>
        <dbReference type="ChEBI" id="CHEBI:18248"/>
    </ligandPart>
</feature>
<keyword evidence="5" id="KW-0574">Periplasm</keyword>
<dbReference type="GO" id="GO:0020037">
    <property type="term" value="F:heme binding"/>
    <property type="evidence" value="ECO:0007669"/>
    <property type="project" value="InterPro"/>
</dbReference>
<dbReference type="PROSITE" id="PS51007">
    <property type="entry name" value="CYTC"/>
    <property type="match status" value="2"/>
</dbReference>
<feature type="signal peptide" evidence="10">
    <location>
        <begin position="1"/>
        <end position="20"/>
    </location>
</feature>
<dbReference type="PANTHER" id="PTHR33751:SF9">
    <property type="entry name" value="CYTOCHROME C4"/>
    <property type="match status" value="1"/>
</dbReference>
<evidence type="ECO:0000256" key="7">
    <source>
        <dbReference type="ARBA" id="ARBA00023004"/>
    </source>
</evidence>
<keyword evidence="10" id="KW-0732">Signal</keyword>
<feature type="binding site" description="covalent" evidence="8">
    <location>
        <position position="41"/>
    </location>
    <ligand>
        <name>heme c</name>
        <dbReference type="ChEBI" id="CHEBI:61717"/>
        <label>1</label>
    </ligand>
</feature>
<dbReference type="PIRSF" id="PIRSF000005">
    <property type="entry name" value="Cytochrome_c4"/>
    <property type="match status" value="1"/>
</dbReference>
<evidence type="ECO:0000313" key="13">
    <source>
        <dbReference type="Proteomes" id="UP000192721"/>
    </source>
</evidence>
<comment type="subcellular location">
    <subcellularLocation>
        <location evidence="1">Periplasm</location>
    </subcellularLocation>
</comment>
<dbReference type="SUPFAM" id="SSF46626">
    <property type="entry name" value="Cytochrome c"/>
    <property type="match status" value="2"/>
</dbReference>
<comment type="PTM">
    <text evidence="8">Binds 2 heme c groups covalently per subunit.</text>
</comment>
<dbReference type="RefSeq" id="WP_081555203.1">
    <property type="nucleotide sequence ID" value="NZ_CP109905.1"/>
</dbReference>
<feature type="domain" description="Cytochrome c" evidence="11">
    <location>
        <begin position="28"/>
        <end position="107"/>
    </location>
</feature>
<keyword evidence="7 9" id="KW-0408">Iron</keyword>
<keyword evidence="6" id="KW-0249">Electron transport</keyword>
<feature type="binding site" description="covalent" evidence="8">
    <location>
        <position position="138"/>
    </location>
    <ligand>
        <name>heme c</name>
        <dbReference type="ChEBI" id="CHEBI:61717"/>
        <label>2</label>
    </ligand>
</feature>
<dbReference type="GO" id="GO:0005506">
    <property type="term" value="F:iron ion binding"/>
    <property type="evidence" value="ECO:0007669"/>
    <property type="project" value="InterPro"/>
</dbReference>
<dbReference type="InterPro" id="IPR050597">
    <property type="entry name" value="Cytochrome_c_Oxidase_Subunit"/>
</dbReference>